<keyword evidence="1" id="KW-1185">Reference proteome</keyword>
<name>A0A6P8Z438_THRPL</name>
<protein>
    <submittedName>
        <fullName evidence="2 3">Uncharacterized protein LOC117647259</fullName>
    </submittedName>
</protein>
<accession>A0A6P8Z438</accession>
<dbReference type="RefSeq" id="XP_034244839.1">
    <property type="nucleotide sequence ID" value="XM_034388948.1"/>
</dbReference>
<proteinExistence type="predicted"/>
<organism evidence="3">
    <name type="scientific">Thrips palmi</name>
    <name type="common">Melon thrips</name>
    <dbReference type="NCBI Taxonomy" id="161013"/>
    <lineage>
        <taxon>Eukaryota</taxon>
        <taxon>Metazoa</taxon>
        <taxon>Ecdysozoa</taxon>
        <taxon>Arthropoda</taxon>
        <taxon>Hexapoda</taxon>
        <taxon>Insecta</taxon>
        <taxon>Pterygota</taxon>
        <taxon>Neoptera</taxon>
        <taxon>Paraneoptera</taxon>
        <taxon>Thysanoptera</taxon>
        <taxon>Terebrantia</taxon>
        <taxon>Thripoidea</taxon>
        <taxon>Thripidae</taxon>
        <taxon>Thrips</taxon>
    </lineage>
</organism>
<dbReference type="Gene3D" id="3.30.40.10">
    <property type="entry name" value="Zinc/RING finger domain, C3HC4 (zinc finger)"/>
    <property type="match status" value="1"/>
</dbReference>
<dbReference type="OrthoDB" id="264520at2759"/>
<gene>
    <name evidence="2 3" type="primary">LOC117647259</name>
</gene>
<dbReference type="AlphaFoldDB" id="A0A6P8Z438"/>
<evidence type="ECO:0000313" key="3">
    <source>
        <dbReference type="RefSeq" id="XP_034244840.1"/>
    </source>
</evidence>
<reference evidence="2 3" key="1">
    <citation type="submission" date="2025-04" db="UniProtKB">
        <authorList>
            <consortium name="RefSeq"/>
        </authorList>
    </citation>
    <scope>IDENTIFICATION</scope>
    <source>
        <tissue evidence="2 3">Total insect</tissue>
    </source>
</reference>
<dbReference type="InterPro" id="IPR013083">
    <property type="entry name" value="Znf_RING/FYVE/PHD"/>
</dbReference>
<dbReference type="KEGG" id="tpal:117647259"/>
<dbReference type="GeneID" id="117647259"/>
<dbReference type="RefSeq" id="XP_034244840.1">
    <property type="nucleotide sequence ID" value="XM_034388949.1"/>
</dbReference>
<sequence>MECFRCRERYDEELRRPKLLPCGDVFCGPCLKSADRCFSDGEAFSKTVDELPDDLYTLGLLRIPPPESEDAPDSAGVLSLWCATCSAAAGEACLDSQDDADRAHVLHSMTRHRHEVLLRHLENMLAVLEKPNPAADRHDDEVMTQLASSGEVEVSYDGVSAEGLSAKVQLGGSCAEDTDVAWAVQQLLLSLPEDVVPKPVPQPPAKDDDGGLGFGLFDADADVALFADDEDDNDESKSAMLGLMEQDAEEDDEGDELDLSPVRDPHLDSKELAKVRRIVNLSCKMDPPRTLKLLDEVAPFLEELQMVHVDRAHLLATLRMPKLWRLEAFGVDICSDPFVVPAALPHDGGLRVLQASLSAPTVASLALAHQRTLEHVLIVPPMVSNKDISSRVFGDLDYRGGGKVAMPGFKRNPYFPTRRPGQFPVLKSIEFDPTPSGLRNSTPAIAALQDMYPGVHVGSPKSIVGWGAAIKARLRNKTKEKQFHER</sequence>
<evidence type="ECO:0000313" key="2">
    <source>
        <dbReference type="RefSeq" id="XP_034244839.1"/>
    </source>
</evidence>
<dbReference type="Proteomes" id="UP000515158">
    <property type="component" value="Unplaced"/>
</dbReference>
<evidence type="ECO:0000313" key="1">
    <source>
        <dbReference type="Proteomes" id="UP000515158"/>
    </source>
</evidence>